<evidence type="ECO:0000256" key="1">
    <source>
        <dbReference type="SAM" id="MobiDB-lite"/>
    </source>
</evidence>
<comment type="caution">
    <text evidence="2">The sequence shown here is derived from an EMBL/GenBank/DDBJ whole genome shotgun (WGS) entry which is preliminary data.</text>
</comment>
<accession>A0A4R2GPM9</accession>
<sequence>MARRDPAPRRALRRQPAPARPGLGAAQRTTGTGRVRAFARRMLARPTRWFKAATAWLAPLHPRARRRLRAATADMLAIARELHETYAASAVLDVALVYRLEAAHRALNHALAAVTRPGPPPDTDRTRMATALTQAVWLAQAAREWRQDIVNLRHALAGEDLTDAQREAVESGVRHLQGYVQQNMHDFSRWLEAASRLGGGRQKAAKGRGQAGDL</sequence>
<gene>
    <name evidence="2" type="ORF">EV666_11232</name>
</gene>
<dbReference type="EMBL" id="SLWL01000012">
    <property type="protein sequence ID" value="TCO11446.1"/>
    <property type="molecule type" value="Genomic_DNA"/>
</dbReference>
<name>A0A4R2GPM9_9HYPH</name>
<feature type="compositionally biased region" description="Low complexity" evidence="1">
    <location>
        <begin position="14"/>
        <end position="28"/>
    </location>
</feature>
<dbReference type="AlphaFoldDB" id="A0A4R2GPM9"/>
<reference evidence="2 3" key="1">
    <citation type="submission" date="2019-03" db="EMBL/GenBank/DDBJ databases">
        <title>Genomic Encyclopedia of Type Strains, Phase IV (KMG-IV): sequencing the most valuable type-strain genomes for metagenomic binning, comparative biology and taxonomic classification.</title>
        <authorList>
            <person name="Goeker M."/>
        </authorList>
    </citation>
    <scope>NUCLEOTIDE SEQUENCE [LARGE SCALE GENOMIC DNA]</scope>
    <source>
        <strain evidence="2 3">DSM 22958</strain>
    </source>
</reference>
<feature type="region of interest" description="Disordered" evidence="1">
    <location>
        <begin position="1"/>
        <end position="31"/>
    </location>
</feature>
<evidence type="ECO:0000313" key="3">
    <source>
        <dbReference type="Proteomes" id="UP000294881"/>
    </source>
</evidence>
<proteinExistence type="predicted"/>
<protein>
    <submittedName>
        <fullName evidence="2">Uncharacterized protein</fullName>
    </submittedName>
</protein>
<dbReference type="Proteomes" id="UP000294881">
    <property type="component" value="Unassembled WGS sequence"/>
</dbReference>
<organism evidence="2 3">
    <name type="scientific">Camelimonas lactis</name>
    <dbReference type="NCBI Taxonomy" id="659006"/>
    <lineage>
        <taxon>Bacteria</taxon>
        <taxon>Pseudomonadati</taxon>
        <taxon>Pseudomonadota</taxon>
        <taxon>Alphaproteobacteria</taxon>
        <taxon>Hyphomicrobiales</taxon>
        <taxon>Chelatococcaceae</taxon>
        <taxon>Camelimonas</taxon>
    </lineage>
</organism>
<evidence type="ECO:0000313" key="2">
    <source>
        <dbReference type="EMBL" id="TCO11446.1"/>
    </source>
</evidence>
<keyword evidence="3" id="KW-1185">Reference proteome</keyword>